<evidence type="ECO:0000313" key="2">
    <source>
        <dbReference type="EMBL" id="KAF2729092.1"/>
    </source>
</evidence>
<sequence>MRATRHHIGGCGSRPSRARALPWDSRRGGVGSGESCAGKQAITTCIPPLQRGLNCPHPNCISPSVAATVQVFPKAPFYPGVPSRPSSVVERRLTWSGRAASDNGRRPQNTTSMEMSGPSALDLMPPTVVSGHRVRFASRTAVIEFRYLLSRAIRDRDATAAWDDDYLACSV</sequence>
<dbReference type="AlphaFoldDB" id="A0A9P4QKN1"/>
<dbReference type="EMBL" id="ML996256">
    <property type="protein sequence ID" value="KAF2729092.1"/>
    <property type="molecule type" value="Genomic_DNA"/>
</dbReference>
<accession>A0A9P4QKN1</accession>
<gene>
    <name evidence="2" type="ORF">EJ04DRAFT_81250</name>
</gene>
<feature type="region of interest" description="Disordered" evidence="1">
    <location>
        <begin position="96"/>
        <end position="120"/>
    </location>
</feature>
<name>A0A9P4QKN1_9PLEO</name>
<protein>
    <submittedName>
        <fullName evidence="2">Uncharacterized protein</fullName>
    </submittedName>
</protein>
<comment type="caution">
    <text evidence="2">The sequence shown here is derived from an EMBL/GenBank/DDBJ whole genome shotgun (WGS) entry which is preliminary data.</text>
</comment>
<organism evidence="2 3">
    <name type="scientific">Polyplosphaeria fusca</name>
    <dbReference type="NCBI Taxonomy" id="682080"/>
    <lineage>
        <taxon>Eukaryota</taxon>
        <taxon>Fungi</taxon>
        <taxon>Dikarya</taxon>
        <taxon>Ascomycota</taxon>
        <taxon>Pezizomycotina</taxon>
        <taxon>Dothideomycetes</taxon>
        <taxon>Pleosporomycetidae</taxon>
        <taxon>Pleosporales</taxon>
        <taxon>Tetraplosphaeriaceae</taxon>
        <taxon>Polyplosphaeria</taxon>
    </lineage>
</organism>
<evidence type="ECO:0000313" key="3">
    <source>
        <dbReference type="Proteomes" id="UP000799444"/>
    </source>
</evidence>
<proteinExistence type="predicted"/>
<dbReference type="Proteomes" id="UP000799444">
    <property type="component" value="Unassembled WGS sequence"/>
</dbReference>
<feature type="region of interest" description="Disordered" evidence="1">
    <location>
        <begin position="1"/>
        <end position="34"/>
    </location>
</feature>
<keyword evidence="3" id="KW-1185">Reference proteome</keyword>
<reference evidence="2" key="1">
    <citation type="journal article" date="2020" name="Stud. Mycol.">
        <title>101 Dothideomycetes genomes: a test case for predicting lifestyles and emergence of pathogens.</title>
        <authorList>
            <person name="Haridas S."/>
            <person name="Albert R."/>
            <person name="Binder M."/>
            <person name="Bloem J."/>
            <person name="Labutti K."/>
            <person name="Salamov A."/>
            <person name="Andreopoulos B."/>
            <person name="Baker S."/>
            <person name="Barry K."/>
            <person name="Bills G."/>
            <person name="Bluhm B."/>
            <person name="Cannon C."/>
            <person name="Castanera R."/>
            <person name="Culley D."/>
            <person name="Daum C."/>
            <person name="Ezra D."/>
            <person name="Gonzalez J."/>
            <person name="Henrissat B."/>
            <person name="Kuo A."/>
            <person name="Liang C."/>
            <person name="Lipzen A."/>
            <person name="Lutzoni F."/>
            <person name="Magnuson J."/>
            <person name="Mondo S."/>
            <person name="Nolan M."/>
            <person name="Ohm R."/>
            <person name="Pangilinan J."/>
            <person name="Park H.-J."/>
            <person name="Ramirez L."/>
            <person name="Alfaro M."/>
            <person name="Sun H."/>
            <person name="Tritt A."/>
            <person name="Yoshinaga Y."/>
            <person name="Zwiers L.-H."/>
            <person name="Turgeon B."/>
            <person name="Goodwin S."/>
            <person name="Spatafora J."/>
            <person name="Crous P."/>
            <person name="Grigoriev I."/>
        </authorList>
    </citation>
    <scope>NUCLEOTIDE SEQUENCE</scope>
    <source>
        <strain evidence="2">CBS 125425</strain>
    </source>
</reference>
<evidence type="ECO:0000256" key="1">
    <source>
        <dbReference type="SAM" id="MobiDB-lite"/>
    </source>
</evidence>